<dbReference type="EC" id="2.7.10.2" evidence="16"/>
<keyword evidence="6 15" id="KW-0547">Nucleotide-binding</keyword>
<feature type="domain" description="Protein kinase" evidence="19">
    <location>
        <begin position="160"/>
        <end position="410"/>
    </location>
</feature>
<dbReference type="FunFam" id="1.10.510.10:FF:000272">
    <property type="entry name" value="Tyrosine-protein kinase"/>
    <property type="match status" value="1"/>
</dbReference>
<dbReference type="InterPro" id="IPR000980">
    <property type="entry name" value="SH2"/>
</dbReference>
<dbReference type="PROSITE" id="PS00107">
    <property type="entry name" value="PROTEIN_KINASE_ATP"/>
    <property type="match status" value="1"/>
</dbReference>
<evidence type="ECO:0000256" key="5">
    <source>
        <dbReference type="ARBA" id="ARBA00022707"/>
    </source>
</evidence>
<dbReference type="Gene3D" id="2.30.30.40">
    <property type="entry name" value="SH3 Domains"/>
    <property type="match status" value="1"/>
</dbReference>
<dbReference type="GO" id="GO:0005524">
    <property type="term" value="F:ATP binding"/>
    <property type="evidence" value="ECO:0007669"/>
    <property type="project" value="UniProtKB-UniRule"/>
</dbReference>
<dbReference type="InterPro" id="IPR050198">
    <property type="entry name" value="Non-receptor_tyrosine_kinases"/>
</dbReference>
<evidence type="ECO:0000256" key="6">
    <source>
        <dbReference type="ARBA" id="ARBA00022741"/>
    </source>
</evidence>
<dbReference type="InterPro" id="IPR011009">
    <property type="entry name" value="Kinase-like_dom_sf"/>
</dbReference>
<dbReference type="SMART" id="SM00326">
    <property type="entry name" value="SH3"/>
    <property type="match status" value="1"/>
</dbReference>
<evidence type="ECO:0000256" key="16">
    <source>
        <dbReference type="RuleBase" id="RU362096"/>
    </source>
</evidence>
<evidence type="ECO:0000256" key="4">
    <source>
        <dbReference type="ARBA" id="ARBA00022679"/>
    </source>
</evidence>
<dbReference type="InterPro" id="IPR020635">
    <property type="entry name" value="Tyr_kinase_cat_dom"/>
</dbReference>
<comment type="catalytic activity">
    <reaction evidence="12 16">
        <text>L-tyrosyl-[protein] + ATP = O-phospho-L-tyrosyl-[protein] + ADP + H(+)</text>
        <dbReference type="Rhea" id="RHEA:10596"/>
        <dbReference type="Rhea" id="RHEA-COMP:10136"/>
        <dbReference type="Rhea" id="RHEA-COMP:20101"/>
        <dbReference type="ChEBI" id="CHEBI:15378"/>
        <dbReference type="ChEBI" id="CHEBI:30616"/>
        <dbReference type="ChEBI" id="CHEBI:46858"/>
        <dbReference type="ChEBI" id="CHEBI:61978"/>
        <dbReference type="ChEBI" id="CHEBI:456216"/>
        <dbReference type="EC" id="2.7.10.2"/>
    </reaction>
</comment>
<dbReference type="InterPro" id="IPR017441">
    <property type="entry name" value="Protein_kinase_ATP_BS"/>
</dbReference>
<evidence type="ECO:0000256" key="13">
    <source>
        <dbReference type="PROSITE-ProRule" id="PRU00191"/>
    </source>
</evidence>
<dbReference type="SUPFAM" id="SSF56112">
    <property type="entry name" value="Protein kinase-like (PK-like)"/>
    <property type="match status" value="1"/>
</dbReference>
<evidence type="ECO:0000256" key="8">
    <source>
        <dbReference type="ARBA" id="ARBA00022840"/>
    </source>
</evidence>
<evidence type="ECO:0000256" key="10">
    <source>
        <dbReference type="ARBA" id="ARBA00023137"/>
    </source>
</evidence>
<dbReference type="Gene3D" id="3.30.200.20">
    <property type="entry name" value="Phosphorylase Kinase, domain 1"/>
    <property type="match status" value="1"/>
</dbReference>
<dbReference type="Gene3D" id="1.10.510.10">
    <property type="entry name" value="Transferase(Phosphotransferase) domain 1"/>
    <property type="match status" value="1"/>
</dbReference>
<dbReference type="PRINTS" id="PR00109">
    <property type="entry name" value="TYRKINASE"/>
</dbReference>
<evidence type="ECO:0000259" key="18">
    <source>
        <dbReference type="PROSITE" id="PS50002"/>
    </source>
</evidence>
<evidence type="ECO:0000256" key="9">
    <source>
        <dbReference type="ARBA" id="ARBA00022999"/>
    </source>
</evidence>
<keyword evidence="21" id="KW-1185">Reference proteome</keyword>
<dbReference type="PROSITE" id="PS50002">
    <property type="entry name" value="SH3"/>
    <property type="match status" value="1"/>
</dbReference>
<dbReference type="Gene3D" id="3.30.505.10">
    <property type="entry name" value="SH2 domain"/>
    <property type="match status" value="1"/>
</dbReference>
<gene>
    <name evidence="20" type="primary">LOC107553354</name>
</gene>
<organism evidence="20 21">
    <name type="scientific">Sinocyclocheilus grahami</name>
    <name type="common">Dianchi golden-line fish</name>
    <name type="synonym">Barbus grahami</name>
    <dbReference type="NCBI Taxonomy" id="75366"/>
    <lineage>
        <taxon>Eukaryota</taxon>
        <taxon>Metazoa</taxon>
        <taxon>Chordata</taxon>
        <taxon>Craniata</taxon>
        <taxon>Vertebrata</taxon>
        <taxon>Euteleostomi</taxon>
        <taxon>Actinopterygii</taxon>
        <taxon>Neopterygii</taxon>
        <taxon>Teleostei</taxon>
        <taxon>Ostariophysi</taxon>
        <taxon>Cypriniformes</taxon>
        <taxon>Cyprinidae</taxon>
        <taxon>Cyprininae</taxon>
        <taxon>Sinocyclocheilus</taxon>
    </lineage>
</organism>
<keyword evidence="7 16" id="KW-0418">Kinase</keyword>
<dbReference type="InterPro" id="IPR036860">
    <property type="entry name" value="SH2_dom_sf"/>
</dbReference>
<comment type="subcellular location">
    <subcellularLocation>
        <location evidence="1">Cytoplasm</location>
    </subcellularLocation>
</comment>
<dbReference type="Pfam" id="PF00017">
    <property type="entry name" value="SH2"/>
    <property type="match status" value="1"/>
</dbReference>
<dbReference type="SUPFAM" id="SSF50044">
    <property type="entry name" value="SH3-domain"/>
    <property type="match status" value="1"/>
</dbReference>
<feature type="binding site" evidence="15">
    <location>
        <position position="187"/>
    </location>
    <ligand>
        <name>ATP</name>
        <dbReference type="ChEBI" id="CHEBI:30616"/>
    </ligand>
</feature>
<dbReference type="PANTHER" id="PTHR24418">
    <property type="entry name" value="TYROSINE-PROTEIN KINASE"/>
    <property type="match status" value="1"/>
</dbReference>
<evidence type="ECO:0000313" key="20">
    <source>
        <dbReference type="Ensembl" id="ENSSGRP00000046432.1"/>
    </source>
</evidence>
<proteinExistence type="inferred from homology"/>
<keyword evidence="9 13" id="KW-0727">SH2 domain</keyword>
<evidence type="ECO:0000256" key="11">
    <source>
        <dbReference type="ARBA" id="ARBA00023288"/>
    </source>
</evidence>
<feature type="domain" description="SH3" evidence="18">
    <location>
        <begin position="7"/>
        <end position="68"/>
    </location>
</feature>
<accession>A0A672N7S7</accession>
<evidence type="ECO:0000256" key="7">
    <source>
        <dbReference type="ARBA" id="ARBA00022777"/>
    </source>
</evidence>
<reference evidence="20" key="1">
    <citation type="submission" date="2025-08" db="UniProtKB">
        <authorList>
            <consortium name="Ensembl"/>
        </authorList>
    </citation>
    <scope>IDENTIFICATION</scope>
</reference>
<dbReference type="Ensembl" id="ENSSGRT00000049675.1">
    <property type="protein sequence ID" value="ENSSGRP00000046432.1"/>
    <property type="gene ID" value="ENSSGRG00000024305.1"/>
</dbReference>
<dbReference type="InterPro" id="IPR001452">
    <property type="entry name" value="SH3_domain"/>
</dbReference>
<feature type="domain" description="SH2" evidence="17">
    <location>
        <begin position="80"/>
        <end position="152"/>
    </location>
</feature>
<dbReference type="InterPro" id="IPR001245">
    <property type="entry name" value="Ser-Thr/Tyr_kinase_cat_dom"/>
</dbReference>
<dbReference type="AlphaFoldDB" id="A0A672N7S7"/>
<evidence type="ECO:0000256" key="2">
    <source>
        <dbReference type="ARBA" id="ARBA00022443"/>
    </source>
</evidence>
<dbReference type="FunFam" id="3.30.505.10:FF:000023">
    <property type="entry name" value="Tyrosine-protein kinase"/>
    <property type="match status" value="1"/>
</dbReference>
<name>A0A672N7S7_SINGR</name>
<sequence>VSQASWPPGTECVAKYNFQGSTEQDLPFCKGDLLTIISVTKDPNWYKAKNSVGREGMIPANYAQKREGVKSGGKLSLMPWFHGKITREQAERLLYPPETGLFLARESTNYPGDYTLCVSCDGKVEHYRIIYHSGKLSIDEEEYFDNLIELVRVFGVKLSGHEADTIGNGEFGDVMVGDYRGTKVAVKCIKHDATAQAFLAEASVMTQLRHTNLVQLLGVIVEEQGSLCIVTEYMTKGSLVDYLRSRGRTVLGGECLLKFSLDVCEAMEYLEANNFVHRDLAARNVLVSDDNIAKVSDFGLTKEASSTQDTAKLPVKWTSPEALREKRFSTKSDVWSYGVLLWEIYSFGRVPYPRIPLKEVVPRVEKGYRMEAPDGCPVAVYDLMKQCWTLDPAGRPSFRLLREKLQHIRAKELHL</sequence>
<dbReference type="Pfam" id="PF00018">
    <property type="entry name" value="SH3_1"/>
    <property type="match status" value="1"/>
</dbReference>
<keyword evidence="3" id="KW-0963">Cytoplasm</keyword>
<dbReference type="InterPro" id="IPR036028">
    <property type="entry name" value="SH3-like_dom_sf"/>
</dbReference>
<reference evidence="20" key="2">
    <citation type="submission" date="2025-09" db="UniProtKB">
        <authorList>
            <consortium name="Ensembl"/>
        </authorList>
    </citation>
    <scope>IDENTIFICATION</scope>
</reference>
<keyword evidence="4 16" id="KW-0808">Transferase</keyword>
<evidence type="ECO:0000256" key="3">
    <source>
        <dbReference type="ARBA" id="ARBA00022490"/>
    </source>
</evidence>
<dbReference type="GO" id="GO:0004715">
    <property type="term" value="F:non-membrane spanning protein tyrosine kinase activity"/>
    <property type="evidence" value="ECO:0007669"/>
    <property type="project" value="UniProtKB-EC"/>
</dbReference>
<dbReference type="SMART" id="SM00252">
    <property type="entry name" value="SH2"/>
    <property type="match status" value="1"/>
</dbReference>
<dbReference type="PROSITE" id="PS00109">
    <property type="entry name" value="PROTEIN_KINASE_TYR"/>
    <property type="match status" value="1"/>
</dbReference>
<dbReference type="InterPro" id="IPR008266">
    <property type="entry name" value="Tyr_kinase_AS"/>
</dbReference>
<keyword evidence="10 16" id="KW-0829">Tyrosine-protein kinase</keyword>
<dbReference type="PRINTS" id="PR00401">
    <property type="entry name" value="SH2DOMAIN"/>
</dbReference>
<evidence type="ECO:0000259" key="19">
    <source>
        <dbReference type="PROSITE" id="PS50011"/>
    </source>
</evidence>
<dbReference type="Pfam" id="PF07714">
    <property type="entry name" value="PK_Tyr_Ser-Thr"/>
    <property type="match status" value="1"/>
</dbReference>
<evidence type="ECO:0000256" key="1">
    <source>
        <dbReference type="ARBA" id="ARBA00004496"/>
    </source>
</evidence>
<evidence type="ECO:0000256" key="15">
    <source>
        <dbReference type="PROSITE-ProRule" id="PRU10141"/>
    </source>
</evidence>
<evidence type="ECO:0000259" key="17">
    <source>
        <dbReference type="PROSITE" id="PS50001"/>
    </source>
</evidence>
<dbReference type="Proteomes" id="UP000472262">
    <property type="component" value="Unassembled WGS sequence"/>
</dbReference>
<keyword evidence="8 15" id="KW-0067">ATP-binding</keyword>
<dbReference type="PROSITE" id="PS50001">
    <property type="entry name" value="SH2"/>
    <property type="match status" value="1"/>
</dbReference>
<evidence type="ECO:0000256" key="12">
    <source>
        <dbReference type="ARBA" id="ARBA00051245"/>
    </source>
</evidence>
<keyword evidence="11" id="KW-0449">Lipoprotein</keyword>
<dbReference type="SUPFAM" id="SSF55550">
    <property type="entry name" value="SH2 domain"/>
    <property type="match status" value="1"/>
</dbReference>
<dbReference type="CDD" id="cd11769">
    <property type="entry name" value="SH3_CSK"/>
    <property type="match status" value="1"/>
</dbReference>
<comment type="similarity">
    <text evidence="16">Belongs to the protein kinase superfamily. Tyr protein kinase family.</text>
</comment>
<keyword evidence="2 14" id="KW-0728">SH3 domain</keyword>
<dbReference type="InterPro" id="IPR000719">
    <property type="entry name" value="Prot_kinase_dom"/>
</dbReference>
<keyword evidence="5" id="KW-0519">Myristate</keyword>
<evidence type="ECO:0000256" key="14">
    <source>
        <dbReference type="PROSITE-ProRule" id="PRU00192"/>
    </source>
</evidence>
<evidence type="ECO:0000313" key="21">
    <source>
        <dbReference type="Proteomes" id="UP000472262"/>
    </source>
</evidence>
<dbReference type="SMART" id="SM00219">
    <property type="entry name" value="TyrKc"/>
    <property type="match status" value="1"/>
</dbReference>
<dbReference type="FunFam" id="3.30.200.20:FF:000053">
    <property type="entry name" value="Tyrosine-protein kinase"/>
    <property type="match status" value="1"/>
</dbReference>
<dbReference type="GO" id="GO:0005737">
    <property type="term" value="C:cytoplasm"/>
    <property type="evidence" value="ECO:0007669"/>
    <property type="project" value="UniProtKB-SubCell"/>
</dbReference>
<dbReference type="PROSITE" id="PS50011">
    <property type="entry name" value="PROTEIN_KINASE_DOM"/>
    <property type="match status" value="1"/>
</dbReference>
<protein>
    <recommendedName>
        <fullName evidence="16">Tyrosine-protein kinase</fullName>
        <ecNumber evidence="16">2.7.10.2</ecNumber>
    </recommendedName>
</protein>